<proteinExistence type="predicted"/>
<comment type="caution">
    <text evidence="1">The sequence shown here is derived from an EMBL/GenBank/DDBJ whole genome shotgun (WGS) entry which is preliminary data.</text>
</comment>
<dbReference type="SUPFAM" id="SSF48452">
    <property type="entry name" value="TPR-like"/>
    <property type="match status" value="1"/>
</dbReference>
<organism evidence="1 2">
    <name type="scientific">Gigaspora margarita</name>
    <dbReference type="NCBI Taxonomy" id="4874"/>
    <lineage>
        <taxon>Eukaryota</taxon>
        <taxon>Fungi</taxon>
        <taxon>Fungi incertae sedis</taxon>
        <taxon>Mucoromycota</taxon>
        <taxon>Glomeromycotina</taxon>
        <taxon>Glomeromycetes</taxon>
        <taxon>Diversisporales</taxon>
        <taxon>Gigasporaceae</taxon>
        <taxon>Gigaspora</taxon>
    </lineage>
</organism>
<gene>
    <name evidence="1" type="ORF">F8M41_018239</name>
</gene>
<dbReference type="AlphaFoldDB" id="A0A8H4ALU8"/>
<dbReference type="InterPro" id="IPR011990">
    <property type="entry name" value="TPR-like_helical_dom_sf"/>
</dbReference>
<dbReference type="OrthoDB" id="539634at2759"/>
<protein>
    <recommendedName>
        <fullName evidence="3">Tetratricopeptide repeat protein</fullName>
    </recommendedName>
</protein>
<dbReference type="Proteomes" id="UP000439903">
    <property type="component" value="Unassembled WGS sequence"/>
</dbReference>
<evidence type="ECO:0008006" key="3">
    <source>
        <dbReference type="Google" id="ProtNLM"/>
    </source>
</evidence>
<name>A0A8H4ALU8_GIGMA</name>
<keyword evidence="2" id="KW-1185">Reference proteome</keyword>
<dbReference type="Gene3D" id="1.25.40.10">
    <property type="entry name" value="Tetratricopeptide repeat domain"/>
    <property type="match status" value="1"/>
</dbReference>
<evidence type="ECO:0000313" key="2">
    <source>
        <dbReference type="Proteomes" id="UP000439903"/>
    </source>
</evidence>
<accession>A0A8H4ALU8</accession>
<sequence>MGKYNESLADLNKSLTIEPNNLFALKQCDATYYIMNKSSELKLNDKYSVLSDEGTLENLNKLLETELIN</sequence>
<reference evidence="1 2" key="1">
    <citation type="journal article" date="2019" name="Environ. Microbiol.">
        <title>At the nexus of three kingdoms: the genome of the mycorrhizal fungus Gigaspora margarita provides insights into plant, endobacterial and fungal interactions.</title>
        <authorList>
            <person name="Venice F."/>
            <person name="Ghignone S."/>
            <person name="Salvioli di Fossalunga A."/>
            <person name="Amselem J."/>
            <person name="Novero M."/>
            <person name="Xianan X."/>
            <person name="Sedzielewska Toro K."/>
            <person name="Morin E."/>
            <person name="Lipzen A."/>
            <person name="Grigoriev I.V."/>
            <person name="Henrissat B."/>
            <person name="Martin F.M."/>
            <person name="Bonfante P."/>
        </authorList>
    </citation>
    <scope>NUCLEOTIDE SEQUENCE [LARGE SCALE GENOMIC DNA]</scope>
    <source>
        <strain evidence="1 2">BEG34</strain>
    </source>
</reference>
<dbReference type="EMBL" id="WTPW01000437">
    <property type="protein sequence ID" value="KAF0511657.1"/>
    <property type="molecule type" value="Genomic_DNA"/>
</dbReference>
<evidence type="ECO:0000313" key="1">
    <source>
        <dbReference type="EMBL" id="KAF0511657.1"/>
    </source>
</evidence>